<dbReference type="Proteomes" id="UP000253606">
    <property type="component" value="Chromosome"/>
</dbReference>
<dbReference type="KEGG" id="abas:ACPOL_3121"/>
<keyword evidence="2" id="KW-1185">Reference proteome</keyword>
<gene>
    <name evidence="1" type="ORF">ACPOL_3121</name>
</gene>
<dbReference type="EMBL" id="CP030840">
    <property type="protein sequence ID" value="AXC12416.1"/>
    <property type="molecule type" value="Genomic_DNA"/>
</dbReference>
<accession>A0A2Z5G1I2</accession>
<name>A0A2Z5G1I2_9BACT</name>
<proteinExistence type="predicted"/>
<evidence type="ECO:0000313" key="2">
    <source>
        <dbReference type="Proteomes" id="UP000253606"/>
    </source>
</evidence>
<sequence>MRLRRRQHVSRKRIEHRPYNTDDELQQRFVDVRFGTFLRFSMATFQHLE</sequence>
<organism evidence="1 2">
    <name type="scientific">Acidisarcina polymorpha</name>
    <dbReference type="NCBI Taxonomy" id="2211140"/>
    <lineage>
        <taxon>Bacteria</taxon>
        <taxon>Pseudomonadati</taxon>
        <taxon>Acidobacteriota</taxon>
        <taxon>Terriglobia</taxon>
        <taxon>Terriglobales</taxon>
        <taxon>Acidobacteriaceae</taxon>
        <taxon>Acidisarcina</taxon>
    </lineage>
</organism>
<reference evidence="1 2" key="1">
    <citation type="journal article" date="2018" name="Front. Microbiol.">
        <title>Hydrolytic Capabilities as a Key to Environmental Success: Chitinolytic and Cellulolytic Acidobacteria From Acidic Sub-arctic Soils and Boreal Peatlands.</title>
        <authorList>
            <person name="Belova S.E."/>
            <person name="Ravin N.V."/>
            <person name="Pankratov T.A."/>
            <person name="Rakitin A.L."/>
            <person name="Ivanova A.A."/>
            <person name="Beletsky A.V."/>
            <person name="Mardanov A.V."/>
            <person name="Sinninghe Damste J.S."/>
            <person name="Dedysh S.N."/>
        </authorList>
    </citation>
    <scope>NUCLEOTIDE SEQUENCE [LARGE SCALE GENOMIC DNA]</scope>
    <source>
        <strain evidence="1 2">SBC82</strain>
    </source>
</reference>
<dbReference type="AlphaFoldDB" id="A0A2Z5G1I2"/>
<evidence type="ECO:0000313" key="1">
    <source>
        <dbReference type="EMBL" id="AXC12416.1"/>
    </source>
</evidence>
<protein>
    <submittedName>
        <fullName evidence="1">Uncharacterized protein</fullName>
    </submittedName>
</protein>